<keyword evidence="3" id="KW-1185">Reference proteome</keyword>
<organism evidence="2 3">
    <name type="scientific">Rhipicephalus sanguineus</name>
    <name type="common">Brown dog tick</name>
    <name type="synonym">Ixodes sanguineus</name>
    <dbReference type="NCBI Taxonomy" id="34632"/>
    <lineage>
        <taxon>Eukaryota</taxon>
        <taxon>Metazoa</taxon>
        <taxon>Ecdysozoa</taxon>
        <taxon>Arthropoda</taxon>
        <taxon>Chelicerata</taxon>
        <taxon>Arachnida</taxon>
        <taxon>Acari</taxon>
        <taxon>Parasitiformes</taxon>
        <taxon>Ixodida</taxon>
        <taxon>Ixodoidea</taxon>
        <taxon>Ixodidae</taxon>
        <taxon>Rhipicephalinae</taxon>
        <taxon>Rhipicephalus</taxon>
        <taxon>Rhipicephalus</taxon>
    </lineage>
</organism>
<protein>
    <submittedName>
        <fullName evidence="2">Uncharacterized protein</fullName>
    </submittedName>
</protein>
<dbReference type="AlphaFoldDB" id="A0A9D4T5X1"/>
<feature type="compositionally biased region" description="Basic and acidic residues" evidence="1">
    <location>
        <begin position="88"/>
        <end position="98"/>
    </location>
</feature>
<feature type="compositionally biased region" description="Polar residues" evidence="1">
    <location>
        <begin position="30"/>
        <end position="44"/>
    </location>
</feature>
<feature type="compositionally biased region" description="Basic and acidic residues" evidence="1">
    <location>
        <begin position="47"/>
        <end position="58"/>
    </location>
</feature>
<accession>A0A9D4T5X1</accession>
<name>A0A9D4T5X1_RHISA</name>
<evidence type="ECO:0000313" key="2">
    <source>
        <dbReference type="EMBL" id="KAH7972434.1"/>
    </source>
</evidence>
<dbReference type="EMBL" id="JABSTV010001247">
    <property type="protein sequence ID" value="KAH7972434.1"/>
    <property type="molecule type" value="Genomic_DNA"/>
</dbReference>
<evidence type="ECO:0000256" key="1">
    <source>
        <dbReference type="SAM" id="MobiDB-lite"/>
    </source>
</evidence>
<reference evidence="2" key="2">
    <citation type="submission" date="2021-09" db="EMBL/GenBank/DDBJ databases">
        <authorList>
            <person name="Jia N."/>
            <person name="Wang J."/>
            <person name="Shi W."/>
            <person name="Du L."/>
            <person name="Sun Y."/>
            <person name="Zhan W."/>
            <person name="Jiang J."/>
            <person name="Wang Q."/>
            <person name="Zhang B."/>
            <person name="Ji P."/>
            <person name="Sakyi L.B."/>
            <person name="Cui X."/>
            <person name="Yuan T."/>
            <person name="Jiang B."/>
            <person name="Yang W."/>
            <person name="Lam T.T.-Y."/>
            <person name="Chang Q."/>
            <person name="Ding S."/>
            <person name="Wang X."/>
            <person name="Zhu J."/>
            <person name="Ruan X."/>
            <person name="Zhao L."/>
            <person name="Wei J."/>
            <person name="Que T."/>
            <person name="Du C."/>
            <person name="Cheng J."/>
            <person name="Dai P."/>
            <person name="Han X."/>
            <person name="Huang E."/>
            <person name="Gao Y."/>
            <person name="Liu J."/>
            <person name="Shao H."/>
            <person name="Ye R."/>
            <person name="Li L."/>
            <person name="Wei W."/>
            <person name="Wang X."/>
            <person name="Wang C."/>
            <person name="Huo Q."/>
            <person name="Li W."/>
            <person name="Guo W."/>
            <person name="Chen H."/>
            <person name="Chen S."/>
            <person name="Zhou L."/>
            <person name="Zhou L."/>
            <person name="Ni X."/>
            <person name="Tian J."/>
            <person name="Zhou Y."/>
            <person name="Sheng Y."/>
            <person name="Liu T."/>
            <person name="Pan Y."/>
            <person name="Xia L."/>
            <person name="Li J."/>
            <person name="Zhao F."/>
            <person name="Cao W."/>
        </authorList>
    </citation>
    <scope>NUCLEOTIDE SEQUENCE</scope>
    <source>
        <strain evidence="2">Rsan-2018</strain>
        <tissue evidence="2">Larvae</tissue>
    </source>
</reference>
<reference evidence="2" key="1">
    <citation type="journal article" date="2020" name="Cell">
        <title>Large-Scale Comparative Analyses of Tick Genomes Elucidate Their Genetic Diversity and Vector Capacities.</title>
        <authorList>
            <consortium name="Tick Genome and Microbiome Consortium (TIGMIC)"/>
            <person name="Jia N."/>
            <person name="Wang J."/>
            <person name="Shi W."/>
            <person name="Du L."/>
            <person name="Sun Y."/>
            <person name="Zhan W."/>
            <person name="Jiang J.F."/>
            <person name="Wang Q."/>
            <person name="Zhang B."/>
            <person name="Ji P."/>
            <person name="Bell-Sakyi L."/>
            <person name="Cui X.M."/>
            <person name="Yuan T.T."/>
            <person name="Jiang B.G."/>
            <person name="Yang W.F."/>
            <person name="Lam T.T."/>
            <person name="Chang Q.C."/>
            <person name="Ding S.J."/>
            <person name="Wang X.J."/>
            <person name="Zhu J.G."/>
            <person name="Ruan X.D."/>
            <person name="Zhao L."/>
            <person name="Wei J.T."/>
            <person name="Ye R.Z."/>
            <person name="Que T.C."/>
            <person name="Du C.H."/>
            <person name="Zhou Y.H."/>
            <person name="Cheng J.X."/>
            <person name="Dai P.F."/>
            <person name="Guo W.B."/>
            <person name="Han X.H."/>
            <person name="Huang E.J."/>
            <person name="Li L.F."/>
            <person name="Wei W."/>
            <person name="Gao Y.C."/>
            <person name="Liu J.Z."/>
            <person name="Shao H.Z."/>
            <person name="Wang X."/>
            <person name="Wang C.C."/>
            <person name="Yang T.C."/>
            <person name="Huo Q.B."/>
            <person name="Li W."/>
            <person name="Chen H.Y."/>
            <person name="Chen S.E."/>
            <person name="Zhou L.G."/>
            <person name="Ni X.B."/>
            <person name="Tian J.H."/>
            <person name="Sheng Y."/>
            <person name="Liu T."/>
            <person name="Pan Y.S."/>
            <person name="Xia L.Y."/>
            <person name="Li J."/>
            <person name="Zhao F."/>
            <person name="Cao W.C."/>
        </authorList>
    </citation>
    <scope>NUCLEOTIDE SEQUENCE</scope>
    <source>
        <strain evidence="2">Rsan-2018</strain>
    </source>
</reference>
<gene>
    <name evidence="2" type="ORF">HPB52_012122</name>
</gene>
<dbReference type="Proteomes" id="UP000821837">
    <property type="component" value="Chromosome 11"/>
</dbReference>
<proteinExistence type="predicted"/>
<feature type="compositionally biased region" description="Basic residues" evidence="1">
    <location>
        <begin position="64"/>
        <end position="87"/>
    </location>
</feature>
<evidence type="ECO:0000313" key="3">
    <source>
        <dbReference type="Proteomes" id="UP000821837"/>
    </source>
</evidence>
<feature type="region of interest" description="Disordered" evidence="1">
    <location>
        <begin position="25"/>
        <end position="110"/>
    </location>
</feature>
<comment type="caution">
    <text evidence="2">The sequence shown here is derived from an EMBL/GenBank/DDBJ whole genome shotgun (WGS) entry which is preliminary data.</text>
</comment>
<sequence length="110" mass="12447">MEPQAIASTRPPAAGTSTTTLVEDMDLAGPSTSKAQGNMPTASQPEAFERTTSEDDWHTVLTLRQKKQQARAKKQGRRDPKKRRQKKLNQDHDEERGSSSRRFQRTTLRL</sequence>